<keyword evidence="4" id="KW-1185">Reference proteome</keyword>
<feature type="domain" description="Telomere resolvase ResT/TelK catalytic" evidence="2">
    <location>
        <begin position="250"/>
        <end position="455"/>
    </location>
</feature>
<dbReference type="Proteomes" id="UP000262379">
    <property type="component" value="Unassembled WGS sequence"/>
</dbReference>
<proteinExistence type="predicted"/>
<dbReference type="RefSeq" id="WP_116625523.1">
    <property type="nucleotide sequence ID" value="NZ_QURN01000019.1"/>
</dbReference>
<organism evidence="3 4">
    <name type="scientific">Mesorhizobium denitrificans</name>
    <dbReference type="NCBI Taxonomy" id="2294114"/>
    <lineage>
        <taxon>Bacteria</taxon>
        <taxon>Pseudomonadati</taxon>
        <taxon>Pseudomonadota</taxon>
        <taxon>Alphaproteobacteria</taxon>
        <taxon>Hyphomicrobiales</taxon>
        <taxon>Phyllobacteriaceae</taxon>
        <taxon>Mesorhizobium</taxon>
    </lineage>
</organism>
<dbReference type="InterPro" id="IPR038280">
    <property type="entry name" value="ResT/TelK_cat_sf"/>
</dbReference>
<protein>
    <recommendedName>
        <fullName evidence="2">Telomere resolvase ResT/TelK catalytic domain-containing protein</fullName>
    </recommendedName>
</protein>
<dbReference type="Pfam" id="PF16684">
    <property type="entry name" value="ResT-TelK_cat"/>
    <property type="match status" value="1"/>
</dbReference>
<feature type="region of interest" description="Disordered" evidence="1">
    <location>
        <begin position="479"/>
        <end position="499"/>
    </location>
</feature>
<evidence type="ECO:0000313" key="4">
    <source>
        <dbReference type="Proteomes" id="UP000262379"/>
    </source>
</evidence>
<evidence type="ECO:0000313" key="3">
    <source>
        <dbReference type="EMBL" id="RFC64602.1"/>
    </source>
</evidence>
<evidence type="ECO:0000256" key="1">
    <source>
        <dbReference type="SAM" id="MobiDB-lite"/>
    </source>
</evidence>
<sequence length="499" mass="55640">MSNEAATESATAPKRMGRPSVVADAIPLFVEAVRAVEEGYEELWRKEWDERIAGKAISTRAAYVSKYRTAIKDALGSLHPSLLHIKILDRTESEEQRRTYTSRSNAGRPGTRREAIETFVRHAKLLNDARHSAVKSGGKTERQADAIYKRAISKLWDAEIGEWRGNIEPSTILSTTTRYRNALREASIADDLTLSLITAPEDVQKAVTTAYRESVIEQHNELIAVPHWFELVEAAKAALPKTDASWSTLQQEAQKVAEAATRADLVRYGAALGLLTGRRPYEIFCQGSVAPAPLVLEGVAGRGYESWRVIFSGQAKTRGRDGTQFDQPFPISTLTHAKDIVFAWTVLRLSAEGQVWRKMTNQEFASDLLRVPNPNAIYPAIREELFGQFWPKPSLNDSKNAMEGKRLTANNVRSLYAEIADNFFRPKSKSKAAFIADVLGHTEKDIETASAYMKYYLPDQKSAGPGKRVKGRLSHKIAEQLDAKGLPHERPDHEIAEEA</sequence>
<dbReference type="AlphaFoldDB" id="A0A371X5V0"/>
<dbReference type="Gene3D" id="1.10.443.30">
    <property type="entry name" value="Telomere resolvase"/>
    <property type="match status" value="1"/>
</dbReference>
<reference evidence="4" key="1">
    <citation type="submission" date="2018-08" db="EMBL/GenBank/DDBJ databases">
        <authorList>
            <person name="Im W.T."/>
        </authorList>
    </citation>
    <scope>NUCLEOTIDE SEQUENCE [LARGE SCALE GENOMIC DNA]</scope>
    <source>
        <strain evidence="4">LA-28</strain>
    </source>
</reference>
<name>A0A371X5V0_9HYPH</name>
<dbReference type="InterPro" id="IPR032047">
    <property type="entry name" value="ResT/TelK_cat"/>
</dbReference>
<evidence type="ECO:0000259" key="2">
    <source>
        <dbReference type="Pfam" id="PF16684"/>
    </source>
</evidence>
<gene>
    <name evidence="3" type="ORF">DY251_19175</name>
</gene>
<dbReference type="Gene3D" id="6.10.140.1780">
    <property type="match status" value="2"/>
</dbReference>
<comment type="caution">
    <text evidence="3">The sequence shown here is derived from an EMBL/GenBank/DDBJ whole genome shotgun (WGS) entry which is preliminary data.</text>
</comment>
<dbReference type="EMBL" id="QURN01000019">
    <property type="protein sequence ID" value="RFC64602.1"/>
    <property type="molecule type" value="Genomic_DNA"/>
</dbReference>
<accession>A0A371X5V0</accession>